<keyword evidence="2" id="KW-1185">Reference proteome</keyword>
<gene>
    <name evidence="1" type="ORF">I313_06510</name>
</gene>
<name>A0A0D0UYI2_9TREE</name>
<protein>
    <submittedName>
        <fullName evidence="1">Unplaced genomic scaffold supercont1.19, whole genome shotgun sequence</fullName>
    </submittedName>
</protein>
<dbReference type="HOGENOM" id="CLU_1602638_0_0_1"/>
<accession>A0A0D0UYI2</accession>
<evidence type="ECO:0000313" key="2">
    <source>
        <dbReference type="Proteomes" id="UP000053392"/>
    </source>
</evidence>
<reference evidence="1 2" key="1">
    <citation type="submission" date="2015-01" db="EMBL/GenBank/DDBJ databases">
        <title>The Genome Sequence of Cryptococcus gattii Ram5.</title>
        <authorList>
            <consortium name="The Broad Institute Genomics Platform"/>
            <person name="Cuomo C."/>
            <person name="Litvintseva A."/>
            <person name="Chen Y."/>
            <person name="Heitman J."/>
            <person name="Sun S."/>
            <person name="Springer D."/>
            <person name="Dromer F."/>
            <person name="Young S."/>
            <person name="Zeng Q."/>
            <person name="Gargeya S."/>
            <person name="Abouelleil A."/>
            <person name="Alvarado L."/>
            <person name="Chapman S.B."/>
            <person name="Gainer-Dewar J."/>
            <person name="Goldberg J."/>
            <person name="Griggs A."/>
            <person name="Gujja S."/>
            <person name="Hansen M."/>
            <person name="Howarth C."/>
            <person name="Imamovic A."/>
            <person name="Larimer J."/>
            <person name="Murphy C."/>
            <person name="Naylor J."/>
            <person name="Pearson M."/>
            <person name="Priest M."/>
            <person name="Roberts A."/>
            <person name="Saif S."/>
            <person name="Shea T."/>
            <person name="Sykes S."/>
            <person name="Wortman J."/>
            <person name="Nusbaum C."/>
            <person name="Birren B."/>
        </authorList>
    </citation>
    <scope>NUCLEOTIDE SEQUENCE [LARGE SCALE GENOMIC DNA]</scope>
    <source>
        <strain evidence="1 2">Ram5</strain>
    </source>
</reference>
<organism evidence="1 2">
    <name type="scientific">Cryptococcus deuterogattii Ram5</name>
    <dbReference type="NCBI Taxonomy" id="1296110"/>
    <lineage>
        <taxon>Eukaryota</taxon>
        <taxon>Fungi</taxon>
        <taxon>Dikarya</taxon>
        <taxon>Basidiomycota</taxon>
        <taxon>Agaricomycotina</taxon>
        <taxon>Tremellomycetes</taxon>
        <taxon>Tremellales</taxon>
        <taxon>Cryptococcaceae</taxon>
        <taxon>Cryptococcus</taxon>
        <taxon>Cryptococcus gattii species complex</taxon>
    </lineage>
</organism>
<dbReference type="AlphaFoldDB" id="A0A0D0UYI2"/>
<dbReference type="Proteomes" id="UP000053392">
    <property type="component" value="Unassembled WGS sequence"/>
</dbReference>
<sequence>MVVLDCVKARGTYDSPIEKPACLEVEELDELIKIAKETSHFFMEVFYADFFMDENFDALPDFNRMINPSLGGGSLLDMSADPSVWAMLRVHRHSLNADKDSKCDEGDLVIAYGPSRPHTFYIHPRPSHFPGPKGTITSSTTHYHPFHDETMGCHTKQTRLRGVLGMERLRVRGCHGRRAGSCRVGLIS</sequence>
<evidence type="ECO:0000313" key="1">
    <source>
        <dbReference type="EMBL" id="KIR37780.1"/>
    </source>
</evidence>
<dbReference type="EMBL" id="KN847914">
    <property type="protein sequence ID" value="KIR37780.1"/>
    <property type="molecule type" value="Genomic_DNA"/>
</dbReference>
<dbReference type="OrthoDB" id="2129491at2759"/>
<proteinExistence type="predicted"/>